<evidence type="ECO:0000313" key="4">
    <source>
        <dbReference type="Proteomes" id="UP000182062"/>
    </source>
</evidence>
<dbReference type="GO" id="GO:0008081">
    <property type="term" value="F:phosphoric diester hydrolase activity"/>
    <property type="evidence" value="ECO:0007669"/>
    <property type="project" value="InterPro"/>
</dbReference>
<name>A0A1J6VYQ5_9BACI</name>
<evidence type="ECO:0000256" key="1">
    <source>
        <dbReference type="SAM" id="SignalP"/>
    </source>
</evidence>
<proteinExistence type="predicted"/>
<dbReference type="PROSITE" id="PS51704">
    <property type="entry name" value="GP_PDE"/>
    <property type="match status" value="1"/>
</dbReference>
<dbReference type="PANTHER" id="PTHR46211:SF7">
    <property type="entry name" value="GLYCEROPHOSPHODIESTER PHOSPHODIESTERASE"/>
    <property type="match status" value="1"/>
</dbReference>
<dbReference type="Proteomes" id="UP000182062">
    <property type="component" value="Unassembled WGS sequence"/>
</dbReference>
<dbReference type="Pfam" id="PF03009">
    <property type="entry name" value="GDPD"/>
    <property type="match status" value="1"/>
</dbReference>
<feature type="domain" description="GP-PDE" evidence="2">
    <location>
        <begin position="40"/>
        <end position="292"/>
    </location>
</feature>
<comment type="caution">
    <text evidence="3">The sequence shown here is derived from an EMBL/GenBank/DDBJ whole genome shotgun (WGS) entry which is preliminary data.</text>
</comment>
<protein>
    <submittedName>
        <fullName evidence="3">Glycerophosphodiester phosphodiesterase</fullName>
    </submittedName>
</protein>
<organism evidence="3 4">
    <name type="scientific">Rossellomorea aquimaris</name>
    <dbReference type="NCBI Taxonomy" id="189382"/>
    <lineage>
        <taxon>Bacteria</taxon>
        <taxon>Bacillati</taxon>
        <taxon>Bacillota</taxon>
        <taxon>Bacilli</taxon>
        <taxon>Bacillales</taxon>
        <taxon>Bacillaceae</taxon>
        <taxon>Rossellomorea</taxon>
    </lineage>
</organism>
<keyword evidence="1" id="KW-0732">Signal</keyword>
<reference evidence="3 4" key="1">
    <citation type="submission" date="2016-09" db="EMBL/GenBank/DDBJ databases">
        <title>Bacillus aquimaris SAMM genome sequence reveals colonization and biosurfactant production capacities.</title>
        <authorList>
            <person name="Waghmode S.R."/>
            <person name="Suryavanshi M.V."/>
        </authorList>
    </citation>
    <scope>NUCLEOTIDE SEQUENCE [LARGE SCALE GENOMIC DNA]</scope>
    <source>
        <strain evidence="3 4">SAMM</strain>
    </source>
</reference>
<dbReference type="AlphaFoldDB" id="A0A1J6VYQ5"/>
<accession>A0A1J6VYQ5</accession>
<evidence type="ECO:0000313" key="3">
    <source>
        <dbReference type="EMBL" id="OIU70426.1"/>
    </source>
</evidence>
<gene>
    <name evidence="3" type="ORF">BHE18_11975</name>
</gene>
<feature type="chain" id="PRO_5009640425" evidence="1">
    <location>
        <begin position="28"/>
        <end position="298"/>
    </location>
</feature>
<dbReference type="Gene3D" id="3.20.20.190">
    <property type="entry name" value="Phosphatidylinositol (PI) phosphodiesterase"/>
    <property type="match status" value="1"/>
</dbReference>
<dbReference type="SUPFAM" id="SSF51695">
    <property type="entry name" value="PLC-like phosphodiesterases"/>
    <property type="match status" value="1"/>
</dbReference>
<feature type="signal peptide" evidence="1">
    <location>
        <begin position="1"/>
        <end position="27"/>
    </location>
</feature>
<dbReference type="OrthoDB" id="384721at2"/>
<keyword evidence="4" id="KW-1185">Reference proteome</keyword>
<dbReference type="RefSeq" id="WP_071619554.1">
    <property type="nucleotide sequence ID" value="NZ_MINN01000106.1"/>
</dbReference>
<dbReference type="CDD" id="cd08601">
    <property type="entry name" value="GDPD_SaGlpQ_like"/>
    <property type="match status" value="1"/>
</dbReference>
<sequence length="298" mass="33725">MNKFMRNICLSAAVIGIGAVAVTPAAAQSGNNPQLNDNQILNISHRGASGYAPEHTLPSYELGDQMGGDYIELDLQMTKDGELIAMHDETLDRTTNGTGKVKDHTLEEIKSLDAGSWFNAAYPEKAKDEYNGLQVQTLQEVIKHFGKNKNYYIETKSPDVYPGMEEKLLKILDEYNLTRQNGPSSRVIIQSFSEESLQKVHNLNDEIPLVQLLDYKGTATITDEELDYYSEYAEGLGMSYTKINQDYVQKVREHDLLIHPYTVNNKEDMRQLLEWGVTGMFTNYPDVLEETMKELKLN</sequence>
<dbReference type="GO" id="GO:0006629">
    <property type="term" value="P:lipid metabolic process"/>
    <property type="evidence" value="ECO:0007669"/>
    <property type="project" value="InterPro"/>
</dbReference>
<evidence type="ECO:0000259" key="2">
    <source>
        <dbReference type="PROSITE" id="PS51704"/>
    </source>
</evidence>
<dbReference type="InterPro" id="IPR030395">
    <property type="entry name" value="GP_PDE_dom"/>
</dbReference>
<dbReference type="PANTHER" id="PTHR46211">
    <property type="entry name" value="GLYCEROPHOSPHORYL DIESTER PHOSPHODIESTERASE"/>
    <property type="match status" value="1"/>
</dbReference>
<dbReference type="EMBL" id="MINN01000106">
    <property type="protein sequence ID" value="OIU70426.1"/>
    <property type="molecule type" value="Genomic_DNA"/>
</dbReference>
<dbReference type="InterPro" id="IPR017946">
    <property type="entry name" value="PLC-like_Pdiesterase_TIM-brl"/>
</dbReference>